<organism evidence="1 2">
    <name type="scientific">Dallia pectoralis</name>
    <name type="common">Alaska blackfish</name>
    <dbReference type="NCBI Taxonomy" id="75939"/>
    <lineage>
        <taxon>Eukaryota</taxon>
        <taxon>Metazoa</taxon>
        <taxon>Chordata</taxon>
        <taxon>Craniata</taxon>
        <taxon>Vertebrata</taxon>
        <taxon>Euteleostomi</taxon>
        <taxon>Actinopterygii</taxon>
        <taxon>Neopterygii</taxon>
        <taxon>Teleostei</taxon>
        <taxon>Protacanthopterygii</taxon>
        <taxon>Esociformes</taxon>
        <taxon>Umbridae</taxon>
        <taxon>Dallia</taxon>
    </lineage>
</organism>
<evidence type="ECO:0000313" key="2">
    <source>
        <dbReference type="Proteomes" id="UP001157502"/>
    </source>
</evidence>
<accession>A0ACC2G4N7</accession>
<keyword evidence="2" id="KW-1185">Reference proteome</keyword>
<proteinExistence type="predicted"/>
<protein>
    <submittedName>
        <fullName evidence="1">Uncharacterized protein</fullName>
    </submittedName>
</protein>
<reference evidence="1" key="1">
    <citation type="submission" date="2021-05" db="EMBL/GenBank/DDBJ databases">
        <authorList>
            <person name="Pan Q."/>
            <person name="Jouanno E."/>
            <person name="Zahm M."/>
            <person name="Klopp C."/>
            <person name="Cabau C."/>
            <person name="Louis A."/>
            <person name="Berthelot C."/>
            <person name="Parey E."/>
            <person name="Roest Crollius H."/>
            <person name="Montfort J."/>
            <person name="Robinson-Rechavi M."/>
            <person name="Bouchez O."/>
            <person name="Lampietro C."/>
            <person name="Lopez Roques C."/>
            <person name="Donnadieu C."/>
            <person name="Postlethwait J."/>
            <person name="Bobe J."/>
            <person name="Dillon D."/>
            <person name="Chandos A."/>
            <person name="von Hippel F."/>
            <person name="Guiguen Y."/>
        </authorList>
    </citation>
    <scope>NUCLEOTIDE SEQUENCE</scope>
    <source>
        <strain evidence="1">YG-Jan2019</strain>
    </source>
</reference>
<comment type="caution">
    <text evidence="1">The sequence shown here is derived from an EMBL/GenBank/DDBJ whole genome shotgun (WGS) entry which is preliminary data.</text>
</comment>
<name>A0ACC2G4N7_DALPE</name>
<dbReference type="EMBL" id="CM055744">
    <property type="protein sequence ID" value="KAJ7998694.1"/>
    <property type="molecule type" value="Genomic_DNA"/>
</dbReference>
<sequence length="74" mass="7968">MEECQTYRQYLPPGPPSVPAALASVSTLNRRPDTGSAKTGLSVKARPVVGYSTYLIREAGPHPENRPRTISCLG</sequence>
<evidence type="ECO:0000313" key="1">
    <source>
        <dbReference type="EMBL" id="KAJ7998694.1"/>
    </source>
</evidence>
<gene>
    <name evidence="1" type="ORF">DPEC_G00207530</name>
</gene>
<dbReference type="Proteomes" id="UP001157502">
    <property type="component" value="Chromosome 17"/>
</dbReference>